<name>A0A1D2YV47_9BACI</name>
<keyword evidence="1" id="KW-0472">Membrane</keyword>
<dbReference type="Proteomes" id="UP000243739">
    <property type="component" value="Unassembled WGS sequence"/>
</dbReference>
<evidence type="ECO:0000256" key="1">
    <source>
        <dbReference type="SAM" id="Phobius"/>
    </source>
</evidence>
<evidence type="ECO:0000313" key="3">
    <source>
        <dbReference type="Proteomes" id="UP000243739"/>
    </source>
</evidence>
<protein>
    <submittedName>
        <fullName evidence="2">Uncharacterized protein</fullName>
    </submittedName>
</protein>
<gene>
    <name evidence="2" type="ORF">BHF71_08510</name>
</gene>
<sequence>MTASATGLTDTKTGEVIKGITGVGAATIDLGNNFKDARLALTGVLKNGKTIFTTTAKILGRASGILSIVDGIYDLTQKDTNKWVAAGKILSGGLLIAATMVASPAIAAGLGFVAATGGIAIGLYELSKVLNNF</sequence>
<proteinExistence type="predicted"/>
<keyword evidence="1" id="KW-1133">Transmembrane helix</keyword>
<comment type="caution">
    <text evidence="2">The sequence shown here is derived from an EMBL/GenBank/DDBJ whole genome shotgun (WGS) entry which is preliminary data.</text>
</comment>
<dbReference type="EMBL" id="MIJF01000019">
    <property type="protein sequence ID" value="OEF99579.1"/>
    <property type="molecule type" value="Genomic_DNA"/>
</dbReference>
<dbReference type="AlphaFoldDB" id="A0A1D2YV47"/>
<feature type="transmembrane region" description="Helical" evidence="1">
    <location>
        <begin position="94"/>
        <end position="124"/>
    </location>
</feature>
<evidence type="ECO:0000313" key="2">
    <source>
        <dbReference type="EMBL" id="OEF99579.1"/>
    </source>
</evidence>
<keyword evidence="3" id="KW-1185">Reference proteome</keyword>
<accession>A0A1D2YV47</accession>
<organism evidence="2 3">
    <name type="scientific">Vulcanibacillus modesticaldus</name>
    <dbReference type="NCBI Taxonomy" id="337097"/>
    <lineage>
        <taxon>Bacteria</taxon>
        <taxon>Bacillati</taxon>
        <taxon>Bacillota</taxon>
        <taxon>Bacilli</taxon>
        <taxon>Bacillales</taxon>
        <taxon>Bacillaceae</taxon>
        <taxon>Vulcanibacillus</taxon>
    </lineage>
</organism>
<dbReference type="STRING" id="337097.BHF71_08510"/>
<dbReference type="RefSeq" id="WP_069656572.1">
    <property type="nucleotide sequence ID" value="NZ_MIJF01000019.1"/>
</dbReference>
<reference evidence="2 3" key="1">
    <citation type="submission" date="2016-09" db="EMBL/GenBank/DDBJ databases">
        <title>Draft genome sequence for the type strain of Vulcanibacillus modesticaldus BR, a strictly anaerobic, moderately thermophilic, and nitrate-reducing bacterium from deep sea-hydrothermal vents of the Mid-Atlantic Ridge.</title>
        <authorList>
            <person name="Abin C.A."/>
            <person name="Hollibaugh J.T."/>
        </authorList>
    </citation>
    <scope>NUCLEOTIDE SEQUENCE [LARGE SCALE GENOMIC DNA]</scope>
    <source>
        <strain evidence="2 3">BR</strain>
    </source>
</reference>
<keyword evidence="1" id="KW-0812">Transmembrane</keyword>